<evidence type="ECO:0000313" key="3">
    <source>
        <dbReference type="EMBL" id="QAY63404.1"/>
    </source>
</evidence>
<proteinExistence type="predicted"/>
<dbReference type="EMBL" id="CP035495">
    <property type="protein sequence ID" value="QAY63404.1"/>
    <property type="molecule type" value="Genomic_DNA"/>
</dbReference>
<accession>A0A4P6EL85</accession>
<dbReference type="GO" id="GO:0016757">
    <property type="term" value="F:glycosyltransferase activity"/>
    <property type="evidence" value="ECO:0007669"/>
    <property type="project" value="InterPro"/>
</dbReference>
<dbReference type="PANTHER" id="PTHR46401:SF2">
    <property type="entry name" value="GLYCOSYLTRANSFERASE WBBK-RELATED"/>
    <property type="match status" value="1"/>
</dbReference>
<dbReference type="Gene3D" id="3.40.50.2000">
    <property type="entry name" value="Glycogen Phosphorylase B"/>
    <property type="match status" value="1"/>
</dbReference>
<dbReference type="KEGG" id="xyl:ET495_09230"/>
<sequence length="509" mass="54679">MTAVSDAQRHLSARVLAALDARVVEASRVVLPPSVVESALEEPAGTVTAVLLPQLVAAARRPNGQPEAWLLFVALLGRFPTTAEFLRVMRAVELEPPDIMATTLLAQALGSRGPYMDRGMRVVTDRPVVEVAYSAMHDHHSGIQRVVRETVPRWAAAHPLELVAWTTTGDAFRTLTPREQGRVLEWTGPIDDPTVDAAFPYELVVPFRTDVLLPDVPVAAQAPTLAAVARFSGNRLGHVGYDLIPMTSADLRPDGEASATASQFSVVKHSHRVACISGSAASEFSGLVQALPTQGLVGPEVRTVLLPAVGAPLPASGGSRRQSTRPVILVTGTREPHKNQRTVLHAAERLWREGLDFEVRQAGGEGWSDRDYAPAVERLIAARRPLTLLGRVSEQTLWDEMRAADAVAFISLHEGYGLPIAEALSVGTPVITTNFGSQAEVAAEGGCLLVDPRDDDDVTAALRRIVTEPALRASLAAEAVQRPVRTWDDYASALWAFLVDGVTTEGGQR</sequence>
<dbReference type="RefSeq" id="WP_129204470.1">
    <property type="nucleotide sequence ID" value="NZ_CP035495.1"/>
</dbReference>
<name>A0A4P6EL85_9MICO</name>
<dbReference type="Pfam" id="PF00534">
    <property type="entry name" value="Glycos_transf_1"/>
    <property type="match status" value="1"/>
</dbReference>
<evidence type="ECO:0000313" key="4">
    <source>
        <dbReference type="Proteomes" id="UP000291758"/>
    </source>
</evidence>
<evidence type="ECO:0000259" key="2">
    <source>
        <dbReference type="Pfam" id="PF00534"/>
    </source>
</evidence>
<dbReference type="AlphaFoldDB" id="A0A4P6EL85"/>
<organism evidence="3 4">
    <name type="scientific">Xylanimonas allomyrinae</name>
    <dbReference type="NCBI Taxonomy" id="2509459"/>
    <lineage>
        <taxon>Bacteria</taxon>
        <taxon>Bacillati</taxon>
        <taxon>Actinomycetota</taxon>
        <taxon>Actinomycetes</taxon>
        <taxon>Micrococcales</taxon>
        <taxon>Promicromonosporaceae</taxon>
        <taxon>Xylanimonas</taxon>
    </lineage>
</organism>
<keyword evidence="4" id="KW-1185">Reference proteome</keyword>
<feature type="domain" description="Glycosyl transferase family 1" evidence="2">
    <location>
        <begin position="321"/>
        <end position="479"/>
    </location>
</feature>
<reference evidence="3 4" key="1">
    <citation type="submission" date="2019-01" db="EMBL/GenBank/DDBJ databases">
        <title>Genome sequencing of strain 2JSPR-7.</title>
        <authorList>
            <person name="Heo J."/>
            <person name="Kim S.-J."/>
            <person name="Kim J.-S."/>
            <person name="Hong S.-B."/>
            <person name="Kwon S.-W."/>
        </authorList>
    </citation>
    <scope>NUCLEOTIDE SEQUENCE [LARGE SCALE GENOMIC DNA]</scope>
    <source>
        <strain evidence="3 4">2JSPR-7</strain>
    </source>
</reference>
<dbReference type="InterPro" id="IPR001296">
    <property type="entry name" value="Glyco_trans_1"/>
</dbReference>
<keyword evidence="1 3" id="KW-0808">Transferase</keyword>
<dbReference type="OrthoDB" id="9801609at2"/>
<protein>
    <submittedName>
        <fullName evidence="3">Glycosyltransferase</fullName>
    </submittedName>
</protein>
<evidence type="ECO:0000256" key="1">
    <source>
        <dbReference type="ARBA" id="ARBA00022679"/>
    </source>
</evidence>
<dbReference type="SUPFAM" id="SSF53756">
    <property type="entry name" value="UDP-Glycosyltransferase/glycogen phosphorylase"/>
    <property type="match status" value="1"/>
</dbReference>
<gene>
    <name evidence="3" type="ORF">ET495_09230</name>
</gene>
<dbReference type="PANTHER" id="PTHR46401">
    <property type="entry name" value="GLYCOSYLTRANSFERASE WBBK-RELATED"/>
    <property type="match status" value="1"/>
</dbReference>
<dbReference type="Proteomes" id="UP000291758">
    <property type="component" value="Chromosome"/>
</dbReference>